<gene>
    <name evidence="1" type="ORF">METZ01_LOCUS273194</name>
</gene>
<evidence type="ECO:0000313" key="1">
    <source>
        <dbReference type="EMBL" id="SVC20340.1"/>
    </source>
</evidence>
<accession>A0A382K7A7</accession>
<feature type="non-terminal residue" evidence="1">
    <location>
        <position position="1"/>
    </location>
</feature>
<protein>
    <recommendedName>
        <fullName evidence="2">CARDB domain-containing protein</fullName>
    </recommendedName>
</protein>
<proteinExistence type="predicted"/>
<sequence length="106" mass="11218">NNTSTATTTTLEFPAGSTSLGKSIVLNYKIERGTDFRVGRFLMCASTSGVTYDDDYNESNSDLGITLSAAIGKADSTDADKTVVVKYTTSNTGSNATMDVEVEQLV</sequence>
<dbReference type="EMBL" id="UINC01078859">
    <property type="protein sequence ID" value="SVC20340.1"/>
    <property type="molecule type" value="Genomic_DNA"/>
</dbReference>
<organism evidence="1">
    <name type="scientific">marine metagenome</name>
    <dbReference type="NCBI Taxonomy" id="408172"/>
    <lineage>
        <taxon>unclassified sequences</taxon>
        <taxon>metagenomes</taxon>
        <taxon>ecological metagenomes</taxon>
    </lineage>
</organism>
<dbReference type="AlphaFoldDB" id="A0A382K7A7"/>
<evidence type="ECO:0008006" key="2">
    <source>
        <dbReference type="Google" id="ProtNLM"/>
    </source>
</evidence>
<name>A0A382K7A7_9ZZZZ</name>
<reference evidence="1" key="1">
    <citation type="submission" date="2018-05" db="EMBL/GenBank/DDBJ databases">
        <authorList>
            <person name="Lanie J.A."/>
            <person name="Ng W.-L."/>
            <person name="Kazmierczak K.M."/>
            <person name="Andrzejewski T.M."/>
            <person name="Davidsen T.M."/>
            <person name="Wayne K.J."/>
            <person name="Tettelin H."/>
            <person name="Glass J.I."/>
            <person name="Rusch D."/>
            <person name="Podicherti R."/>
            <person name="Tsui H.-C.T."/>
            <person name="Winkler M.E."/>
        </authorList>
    </citation>
    <scope>NUCLEOTIDE SEQUENCE</scope>
</reference>